<sequence>MSAQQALQWPPQAHQDLLDDLPPSHWFILNHARLVREPTRAELCSPYIPLDILDNQEEAKRQRLAEAMRYLEKEAERDDGDARAHAYPGPATHHAVLQSKANEHADHVPGPSHIAATAVAVNHMQTHREQGKCSSRAMDKGYNRTHTHAASPTAVARPVSHSSGSAILFADVSTGNAQSWQPQRRRRIRVAVNQERRVLSVPKTAKERAHLVVLFREEILHNHVNRFVDLEQPARVYGRTVRMAEVKQAIRNDGLLGNKPYLLMANITRHDWNRTSGICTYTVNLKNGPKNGSAEYLAEYYAGVDHTLWEYWGCRKSIRPHHVRRYISACEPQGFYQAIMYQHLPTREWIRRWQQLRDSGRV</sequence>
<reference evidence="1" key="1">
    <citation type="submission" date="2023-04" db="EMBL/GenBank/DDBJ databases">
        <title>Draft Genome sequencing of Naganishia species isolated from polar environments using Oxford Nanopore Technology.</title>
        <authorList>
            <person name="Leo P."/>
            <person name="Venkateswaran K."/>
        </authorList>
    </citation>
    <scope>NUCLEOTIDE SEQUENCE</scope>
    <source>
        <strain evidence="1">MNA-CCFEE 5425</strain>
    </source>
</reference>
<name>A0ACC2XKB2_9TREE</name>
<dbReference type="EMBL" id="JASBWU010000002">
    <property type="protein sequence ID" value="KAJ9124068.1"/>
    <property type="molecule type" value="Genomic_DNA"/>
</dbReference>
<accession>A0ACC2XKB2</accession>
<comment type="caution">
    <text evidence="1">The sequence shown here is derived from an EMBL/GenBank/DDBJ whole genome shotgun (WGS) entry which is preliminary data.</text>
</comment>
<evidence type="ECO:0000313" key="1">
    <source>
        <dbReference type="EMBL" id="KAJ9124068.1"/>
    </source>
</evidence>
<evidence type="ECO:0000313" key="2">
    <source>
        <dbReference type="Proteomes" id="UP001243375"/>
    </source>
</evidence>
<organism evidence="1 2">
    <name type="scientific">Naganishia vaughanmartiniae</name>
    <dbReference type="NCBI Taxonomy" id="1424756"/>
    <lineage>
        <taxon>Eukaryota</taxon>
        <taxon>Fungi</taxon>
        <taxon>Dikarya</taxon>
        <taxon>Basidiomycota</taxon>
        <taxon>Agaricomycotina</taxon>
        <taxon>Tremellomycetes</taxon>
        <taxon>Filobasidiales</taxon>
        <taxon>Filobasidiaceae</taxon>
        <taxon>Naganishia</taxon>
    </lineage>
</organism>
<dbReference type="Proteomes" id="UP001243375">
    <property type="component" value="Unassembled WGS sequence"/>
</dbReference>
<gene>
    <name evidence="1" type="ORF">QFC22_000862</name>
</gene>
<protein>
    <submittedName>
        <fullName evidence="1">Uncharacterized protein</fullName>
    </submittedName>
</protein>
<keyword evidence="2" id="KW-1185">Reference proteome</keyword>
<proteinExistence type="predicted"/>